<gene>
    <name evidence="1" type="ORF">DES45_102160</name>
</gene>
<comment type="caution">
    <text evidence="1">The sequence shown here is derived from an EMBL/GenBank/DDBJ whole genome shotgun (WGS) entry which is preliminary data.</text>
</comment>
<protein>
    <submittedName>
        <fullName evidence="1">Uncharacterized protein</fullName>
    </submittedName>
</protein>
<name>A0A370HQE4_9HYPH</name>
<evidence type="ECO:0000313" key="1">
    <source>
        <dbReference type="EMBL" id="RDI60772.1"/>
    </source>
</evidence>
<keyword evidence="2" id="KW-1185">Reference proteome</keyword>
<accession>A0A370HQE4</accession>
<dbReference type="Proteomes" id="UP000254925">
    <property type="component" value="Unassembled WGS sequence"/>
</dbReference>
<reference evidence="1 2" key="1">
    <citation type="submission" date="2018-07" db="EMBL/GenBank/DDBJ databases">
        <title>Genomic Encyclopedia of Type Strains, Phase IV (KMG-IV): sequencing the most valuable type-strain genomes for metagenomic binning, comparative biology and taxonomic classification.</title>
        <authorList>
            <person name="Goeker M."/>
        </authorList>
    </citation>
    <scope>NUCLEOTIDE SEQUENCE [LARGE SCALE GENOMIC DNA]</scope>
    <source>
        <strain evidence="1 2">DSM 14364</strain>
    </source>
</reference>
<proteinExistence type="predicted"/>
<dbReference type="EMBL" id="QQBB01000002">
    <property type="protein sequence ID" value="RDI60772.1"/>
    <property type="molecule type" value="Genomic_DNA"/>
</dbReference>
<dbReference type="AlphaFoldDB" id="A0A370HQE4"/>
<sequence>MKLDDPFPISVFAKPVRDSIQAEFQGRCPTIREVLSIHDEYWLTLPGIGPTTLVKLRRAVQDQIRLIDTRPLAKWKDGELLSQHGRLRGEVSRLRHKIRLIEGELQLRGIQPQRSRRRLGSDDKSAIVLHLTKGFE</sequence>
<organism evidence="1 2">
    <name type="scientific">Microvirga subterranea</name>
    <dbReference type="NCBI Taxonomy" id="186651"/>
    <lineage>
        <taxon>Bacteria</taxon>
        <taxon>Pseudomonadati</taxon>
        <taxon>Pseudomonadota</taxon>
        <taxon>Alphaproteobacteria</taxon>
        <taxon>Hyphomicrobiales</taxon>
        <taxon>Methylobacteriaceae</taxon>
        <taxon>Microvirga</taxon>
    </lineage>
</organism>
<evidence type="ECO:0000313" key="2">
    <source>
        <dbReference type="Proteomes" id="UP000254925"/>
    </source>
</evidence>